<accession>A0A2P8ETU1</accession>
<dbReference type="RefSeq" id="WP_106592195.1">
    <property type="nucleotide sequence ID" value="NZ_PYGI01000015.1"/>
</dbReference>
<dbReference type="InterPro" id="IPR051829">
    <property type="entry name" value="Multiheme_Cytochr_ET"/>
</dbReference>
<reference evidence="5 6" key="1">
    <citation type="submission" date="2018-03" db="EMBL/GenBank/DDBJ databases">
        <title>Genomic Encyclopedia of Archaeal and Bacterial Type Strains, Phase II (KMG-II): from individual species to whole genera.</title>
        <authorList>
            <person name="Goeker M."/>
        </authorList>
    </citation>
    <scope>NUCLEOTIDE SEQUENCE [LARGE SCALE GENOMIC DNA]</scope>
    <source>
        <strain evidence="5 6">DSM 17586</strain>
    </source>
</reference>
<dbReference type="EMBL" id="PYGI01000015">
    <property type="protein sequence ID" value="PSL12874.1"/>
    <property type="molecule type" value="Genomic_DNA"/>
</dbReference>
<dbReference type="OrthoDB" id="9814800at2"/>
<sequence>MNHLITFVSLLILQLLQPVVANEAERCLQCHEQETREWQASQHAHSMQPASTNTLLGNFDHGHFVSEGLEAEFYREEGQYRVNLIEAGQKTRWTVSYSFGIYPLQQYLIDIGDGKLQALNIAWDSRSADAGGQRWFRLDDPGHQPPGAPLHWRGVYQNWNSMCADCHSTGLSKAYSPGQDRYDTRFEQINVSCSACHADASVHAQAAQQGRTLPAGVDLRARGAWLTGTTEQKPQHTGPLSSSAQVETCGRCHALRTRLDQTPSGRIHNQYRLNRLHSPLYFPDGRVREEVFVLGSFLQSNMHRAGVVCSNCHNPHSAQPIAEGNALCGQCHAAASFDRREHHRHPQDSTGAQCISCHMPERTYMQVDPRREHNFTTPNPVTAQRAGSPDPCLACHDDQSREWSIQQLTQLWPDHRERADWFEIQQADLPAMAAFIADPASAPLYRASLLEQQAPALAQIAPALILEQLQSPNPLLRESSWTAAANLPVSAVRPHANAGLHDERLSVRLAAFETLLRIRALPTEDTGVRREYEDYLTQQADRPAGRTLSASYELTTQPAIAEQNLNIALQMDNAYQPAYILLTELLRSQQRFDEAIELLKRGLEVMPDNANLHHLRGLTRLQLRQIPPALDDLALAWRQAPDNADFGYRYALALYHTGDRERAHLLISQLLQQFPQHPSIARLRVLLKPAPSGRPR</sequence>
<protein>
    <submittedName>
        <fullName evidence="5">Cytochrome c554/c'-like protein</fullName>
    </submittedName>
</protein>
<feature type="domain" description="Doubled CXXCH motif" evidence="3">
    <location>
        <begin position="308"/>
        <end position="335"/>
    </location>
</feature>
<dbReference type="InterPro" id="IPR023155">
    <property type="entry name" value="Cyt_c-552/4"/>
</dbReference>
<dbReference type="InterPro" id="IPR011990">
    <property type="entry name" value="TPR-like_helical_dom_sf"/>
</dbReference>
<organism evidence="5 6">
    <name type="scientific">Marinobacterium halophilum</name>
    <dbReference type="NCBI Taxonomy" id="267374"/>
    <lineage>
        <taxon>Bacteria</taxon>
        <taxon>Pseudomonadati</taxon>
        <taxon>Pseudomonadota</taxon>
        <taxon>Gammaproteobacteria</taxon>
        <taxon>Oceanospirillales</taxon>
        <taxon>Oceanospirillaceae</taxon>
        <taxon>Marinobacterium</taxon>
    </lineage>
</organism>
<dbReference type="Gene3D" id="1.10.1130.10">
    <property type="entry name" value="Flavocytochrome C3, Chain A"/>
    <property type="match status" value="2"/>
</dbReference>
<evidence type="ECO:0000313" key="5">
    <source>
        <dbReference type="EMBL" id="PSL12874.1"/>
    </source>
</evidence>
<dbReference type="CDD" id="cd08168">
    <property type="entry name" value="Cytochrom_C3"/>
    <property type="match status" value="1"/>
</dbReference>
<dbReference type="InterPro" id="IPR036280">
    <property type="entry name" value="Multihaem_cyt_sf"/>
</dbReference>
<gene>
    <name evidence="5" type="ORF">CLV44_11543</name>
</gene>
<evidence type="ECO:0000259" key="4">
    <source>
        <dbReference type="Pfam" id="PF13435"/>
    </source>
</evidence>
<dbReference type="Pfam" id="PF13435">
    <property type="entry name" value="Cytochrome_C554"/>
    <property type="match status" value="2"/>
</dbReference>
<feature type="repeat" description="TPR" evidence="2">
    <location>
        <begin position="576"/>
        <end position="609"/>
    </location>
</feature>
<dbReference type="PANTHER" id="PTHR35038:SF8">
    <property type="entry name" value="C-TYPE POLYHEME CYTOCHROME OMCC"/>
    <property type="match status" value="1"/>
</dbReference>
<dbReference type="Proteomes" id="UP000242133">
    <property type="component" value="Unassembled WGS sequence"/>
</dbReference>
<comment type="caution">
    <text evidence="5">The sequence shown here is derived from an EMBL/GenBank/DDBJ whole genome shotgun (WGS) entry which is preliminary data.</text>
</comment>
<proteinExistence type="predicted"/>
<evidence type="ECO:0000256" key="1">
    <source>
        <dbReference type="ARBA" id="ARBA00022729"/>
    </source>
</evidence>
<feature type="domain" description="Cytochrome c-552/4" evidence="4">
    <location>
        <begin position="27"/>
        <end position="51"/>
    </location>
</feature>
<dbReference type="GO" id="GO:0016491">
    <property type="term" value="F:oxidoreductase activity"/>
    <property type="evidence" value="ECO:0007669"/>
    <property type="project" value="TreeGrafter"/>
</dbReference>
<dbReference type="AlphaFoldDB" id="A0A2P8ETU1"/>
<keyword evidence="2" id="KW-0802">TPR repeat</keyword>
<dbReference type="InterPro" id="IPR019734">
    <property type="entry name" value="TPR_rpt"/>
</dbReference>
<dbReference type="Gene3D" id="1.25.40.10">
    <property type="entry name" value="Tetratricopeptide repeat domain"/>
    <property type="match status" value="1"/>
</dbReference>
<evidence type="ECO:0000313" key="6">
    <source>
        <dbReference type="Proteomes" id="UP000242133"/>
    </source>
</evidence>
<dbReference type="PANTHER" id="PTHR35038">
    <property type="entry name" value="DISSIMILATORY SULFITE REDUCTASE SIRA"/>
    <property type="match status" value="1"/>
</dbReference>
<name>A0A2P8ETU1_9GAMM</name>
<evidence type="ECO:0000256" key="2">
    <source>
        <dbReference type="PROSITE-ProRule" id="PRU00339"/>
    </source>
</evidence>
<keyword evidence="1" id="KW-0732">Signal</keyword>
<dbReference type="Pfam" id="PF14559">
    <property type="entry name" value="TPR_19"/>
    <property type="match status" value="2"/>
</dbReference>
<feature type="domain" description="Cytochrome c-552/4" evidence="4">
    <location>
        <begin position="160"/>
        <end position="197"/>
    </location>
</feature>
<dbReference type="SUPFAM" id="SSF48452">
    <property type="entry name" value="TPR-like"/>
    <property type="match status" value="1"/>
</dbReference>
<keyword evidence="6" id="KW-1185">Reference proteome</keyword>
<dbReference type="PROSITE" id="PS50005">
    <property type="entry name" value="TPR"/>
    <property type="match status" value="1"/>
</dbReference>
<dbReference type="SUPFAM" id="SSF48695">
    <property type="entry name" value="Multiheme cytochromes"/>
    <property type="match status" value="1"/>
</dbReference>
<dbReference type="Pfam" id="PF09699">
    <property type="entry name" value="Paired_CXXCH_1"/>
    <property type="match status" value="1"/>
</dbReference>
<evidence type="ECO:0000259" key="3">
    <source>
        <dbReference type="Pfam" id="PF09699"/>
    </source>
</evidence>
<dbReference type="InterPro" id="IPR010177">
    <property type="entry name" value="Paired_CXXCH_1"/>
</dbReference>